<feature type="region of interest" description="Disordered" evidence="1">
    <location>
        <begin position="21"/>
        <end position="65"/>
    </location>
</feature>
<organism evidence="2 3">
    <name type="scientific">Variovorax dokdonensis</name>
    <dbReference type="NCBI Taxonomy" id="344883"/>
    <lineage>
        <taxon>Bacteria</taxon>
        <taxon>Pseudomonadati</taxon>
        <taxon>Pseudomonadota</taxon>
        <taxon>Betaproteobacteria</taxon>
        <taxon>Burkholderiales</taxon>
        <taxon>Comamonadaceae</taxon>
        <taxon>Variovorax</taxon>
    </lineage>
</organism>
<evidence type="ECO:0000313" key="2">
    <source>
        <dbReference type="EMBL" id="MDM0043318.1"/>
    </source>
</evidence>
<gene>
    <name evidence="2" type="ORF">QTH91_02375</name>
</gene>
<evidence type="ECO:0000313" key="3">
    <source>
        <dbReference type="Proteomes" id="UP001174908"/>
    </source>
</evidence>
<accession>A0ABT7N5V0</accession>
<evidence type="ECO:0000256" key="1">
    <source>
        <dbReference type="SAM" id="MobiDB-lite"/>
    </source>
</evidence>
<dbReference type="PROSITE" id="PS51257">
    <property type="entry name" value="PROKAR_LIPOPROTEIN"/>
    <property type="match status" value="1"/>
</dbReference>
<reference evidence="2" key="1">
    <citation type="submission" date="2023-06" db="EMBL/GenBank/DDBJ databases">
        <authorList>
            <person name="Jiang Y."/>
            <person name="Liu Q."/>
        </authorList>
    </citation>
    <scope>NUCLEOTIDE SEQUENCE</scope>
    <source>
        <strain evidence="2">CGMCC 1.12089</strain>
    </source>
</reference>
<protein>
    <submittedName>
        <fullName evidence="2">DUF5339 family protein</fullName>
    </submittedName>
</protein>
<name>A0ABT7N5V0_9BURK</name>
<feature type="compositionally biased region" description="Low complexity" evidence="1">
    <location>
        <begin position="23"/>
        <end position="65"/>
    </location>
</feature>
<dbReference type="Proteomes" id="UP001174908">
    <property type="component" value="Unassembled WGS sequence"/>
</dbReference>
<proteinExistence type="predicted"/>
<dbReference type="EMBL" id="JASZYV010000001">
    <property type="protein sequence ID" value="MDM0043318.1"/>
    <property type="molecule type" value="Genomic_DNA"/>
</dbReference>
<sequence length="135" mass="13032">MNKLFAVLPLVAALAACNGGDSTPPAAAPAPAAEAPATAPAPAAATAAAAQNTTPAAAPAATAQTEVDLPQECQDYLAKVSACVSKQSGPAADAMKTAMEQAKSSWAAMGAKEQIGAACKAASDAFAAQASAMQC</sequence>
<comment type="caution">
    <text evidence="2">The sequence shown here is derived from an EMBL/GenBank/DDBJ whole genome shotgun (WGS) entry which is preliminary data.</text>
</comment>
<dbReference type="RefSeq" id="WP_286658434.1">
    <property type="nucleotide sequence ID" value="NZ_JASZYV010000001.1"/>
</dbReference>
<keyword evidence="3" id="KW-1185">Reference proteome</keyword>